<dbReference type="Proteomes" id="UP000038009">
    <property type="component" value="Unassembled WGS sequence"/>
</dbReference>
<dbReference type="OMA" id="FLHPLEM"/>
<reference evidence="9 10" key="1">
    <citation type="journal article" date="2015" name="PLoS Pathog.">
        <title>Leptomonas seymouri: Adaptations to the Dixenous Life Cycle Analyzed by Genome Sequencing, Transcriptome Profiling and Co-infection with Leishmania donovani.</title>
        <authorList>
            <person name="Kraeva N."/>
            <person name="Butenko A."/>
            <person name="Hlavacova J."/>
            <person name="Kostygov A."/>
            <person name="Myskova J."/>
            <person name="Grybchuk D."/>
            <person name="Lestinova T."/>
            <person name="Votypka J."/>
            <person name="Volf P."/>
            <person name="Opperdoes F."/>
            <person name="Flegontov P."/>
            <person name="Lukes J."/>
            <person name="Yurchenko V."/>
        </authorList>
    </citation>
    <scope>NUCLEOTIDE SEQUENCE [LARGE SCALE GENOMIC DNA]</scope>
    <source>
        <strain evidence="9 10">ATCC 30220</strain>
    </source>
</reference>
<evidence type="ECO:0000313" key="9">
    <source>
        <dbReference type="EMBL" id="KPI82848.1"/>
    </source>
</evidence>
<dbReference type="InterPro" id="IPR010285">
    <property type="entry name" value="DNA_helicase_pif1-like_DEAD"/>
</dbReference>
<evidence type="ECO:0000256" key="2">
    <source>
        <dbReference type="ARBA" id="ARBA00009781"/>
    </source>
</evidence>
<dbReference type="Pfam" id="PF05970">
    <property type="entry name" value="PIF1"/>
    <property type="match status" value="1"/>
</dbReference>
<dbReference type="GO" id="GO:0005524">
    <property type="term" value="F:ATP binding"/>
    <property type="evidence" value="ECO:0007669"/>
    <property type="project" value="UniProtKB-KW"/>
</dbReference>
<comment type="catalytic activity">
    <reaction evidence="5 6">
        <text>ATP + H2O = ADP + phosphate + H(+)</text>
        <dbReference type="Rhea" id="RHEA:13065"/>
        <dbReference type="ChEBI" id="CHEBI:15377"/>
        <dbReference type="ChEBI" id="CHEBI:15378"/>
        <dbReference type="ChEBI" id="CHEBI:30616"/>
        <dbReference type="ChEBI" id="CHEBI:43474"/>
        <dbReference type="ChEBI" id="CHEBI:456216"/>
        <dbReference type="EC" id="5.6.2.3"/>
    </reaction>
</comment>
<keyword evidence="4 6" id="KW-0233">DNA recombination</keyword>
<feature type="compositionally biased region" description="Low complexity" evidence="7">
    <location>
        <begin position="1096"/>
        <end position="1111"/>
    </location>
</feature>
<evidence type="ECO:0000256" key="1">
    <source>
        <dbReference type="ARBA" id="ARBA00001946"/>
    </source>
</evidence>
<feature type="region of interest" description="Disordered" evidence="7">
    <location>
        <begin position="828"/>
        <end position="847"/>
    </location>
</feature>
<keyword evidence="6 9" id="KW-0347">Helicase</keyword>
<dbReference type="PANTHER" id="PTHR47642">
    <property type="entry name" value="ATP-DEPENDENT DNA HELICASE"/>
    <property type="match status" value="1"/>
</dbReference>
<feature type="region of interest" description="Disordered" evidence="7">
    <location>
        <begin position="1089"/>
        <end position="1124"/>
    </location>
</feature>
<dbReference type="Gene3D" id="3.40.50.300">
    <property type="entry name" value="P-loop containing nucleotide triphosphate hydrolases"/>
    <property type="match status" value="2"/>
</dbReference>
<keyword evidence="6" id="KW-0067">ATP-binding</keyword>
<dbReference type="EC" id="5.6.2.3" evidence="6"/>
<feature type="compositionally biased region" description="Low complexity" evidence="7">
    <location>
        <begin position="917"/>
        <end position="929"/>
    </location>
</feature>
<protein>
    <recommendedName>
        <fullName evidence="6">ATP-dependent DNA helicase</fullName>
        <ecNumber evidence="6">5.6.2.3</ecNumber>
    </recommendedName>
</protein>
<evidence type="ECO:0000313" key="10">
    <source>
        <dbReference type="Proteomes" id="UP000038009"/>
    </source>
</evidence>
<dbReference type="EMBL" id="LJSK01000512">
    <property type="protein sequence ID" value="KPI82848.1"/>
    <property type="molecule type" value="Genomic_DNA"/>
</dbReference>
<evidence type="ECO:0000256" key="6">
    <source>
        <dbReference type="RuleBase" id="RU363044"/>
    </source>
</evidence>
<name>A0A0N1P9V3_LEPSE</name>
<comment type="caution">
    <text evidence="9">The sequence shown here is derived from an EMBL/GenBank/DDBJ whole genome shotgun (WGS) entry which is preliminary data.</text>
</comment>
<evidence type="ECO:0000256" key="5">
    <source>
        <dbReference type="ARBA" id="ARBA00048954"/>
    </source>
</evidence>
<sequence>MHAIERFSIGWQSKSIPGSIVSNDRDYVMLANNRQAPPLCYPSSISFFRDNLSVLDAGADSSHVSDVGVMHRPEASAYAFEEAAGLLGVDTDGVLAYIRDPLRVPDGAPLQSLQTEADNEAGKAAKDSGAAVTVCSEDDDERAMLLSLFNDLPPTGGGEAAVKDVSAQAGADSGLLPADQTSQDDQNFKEEHVRGITTPAPVLETAAPSATTDAESELALDMFQARAVDLALRGHNLFITGGAGTGKSRTLHHIIAALRAREMEEIIALKRKAYAPPMPGSSGSTTEKWRGHSSSQRRAPYAAVHTSDLTAKKSSSISAPSRRMQRASSVYVTATTGLAAVPLCGTTIHNFAGIISGKAHPEALFRHLRKSRKVCQRWKRCRVLIIDEISMMEAALFESLDYIARRLRRQASVPFGGIQIIVCGDFHQLPPIVKRSEWYAIDHGTTATLWQQKQQQQQPHPSLCRAVAPHAAMPPPAQPFSIPNLDAFFASSVKDTKKNTAAIAAPQRSDEEACTHARRCLYAFQTLAWHRLQLWPVVLQIPHRQASDVLFQRTLDEVRRGELSPEGCRALASRCVVEGVANPDAMGKIAPPTLTFTRGNSDPRRSGEQLPPSAAMAIRLCATNSAVDARNAFFLSQLPPHHSHFGALPADRDAAASCVYYAVDSQVTAQRPAHGLCQNGTEVEPRYGQRMVAAASADDHHLLGEITLKIGTRVLLVSNVSLRYSLVNGSIGEVVGFLHPLEMVALVHWTMQQRFRRYRHLRQGNGDTAESVAEEGSWRPASSSSWLDELRRRGGFSDDDAAILRCIETSQGIRFSSLWWRMQHARKPSSFASSPSSGGYRPPQRSRSSCVDVHADCIPYDAMFPSRHCIDLLRVTRPPSTTPPTSHNLRDYSVLSTHLRYDFWKDDSSHHCAPDTLPSLHPHSSSRSPTDGVSAPPPWKRRLCDLTPEERHREQLPIVRFETVSSLPPSSYGRAAKYAMIAPSCYTYGDGDGSVTQREGEMPGLIGKGTASRTQLPLRYAWALTVHKSQGLTLHPVQVDMESIRSAGQAYVALSRAPSLDQLYILNFDPSVISASPVVKRFYESLVTSSNDGTESGVQSTSDSSSAASHSPVFTYEDSARDTN</sequence>
<keyword evidence="6" id="KW-0234">DNA repair</keyword>
<keyword evidence="6" id="KW-0547">Nucleotide-binding</keyword>
<dbReference type="SUPFAM" id="SSF52540">
    <property type="entry name" value="P-loop containing nucleoside triphosphate hydrolases"/>
    <property type="match status" value="2"/>
</dbReference>
<comment type="cofactor">
    <cofactor evidence="1 6">
        <name>Mg(2+)</name>
        <dbReference type="ChEBI" id="CHEBI:18420"/>
    </cofactor>
</comment>
<keyword evidence="10" id="KW-1185">Reference proteome</keyword>
<dbReference type="GO" id="GO:0043139">
    <property type="term" value="F:5'-3' DNA helicase activity"/>
    <property type="evidence" value="ECO:0007669"/>
    <property type="project" value="UniProtKB-EC"/>
</dbReference>
<dbReference type="CDD" id="cd18037">
    <property type="entry name" value="DEXSc_Pif1_like"/>
    <property type="match status" value="1"/>
</dbReference>
<feature type="region of interest" description="Disordered" evidence="7">
    <location>
        <begin position="915"/>
        <end position="939"/>
    </location>
</feature>
<dbReference type="InterPro" id="IPR027417">
    <property type="entry name" value="P-loop_NTPase"/>
</dbReference>
<organism evidence="9 10">
    <name type="scientific">Leptomonas seymouri</name>
    <dbReference type="NCBI Taxonomy" id="5684"/>
    <lineage>
        <taxon>Eukaryota</taxon>
        <taxon>Discoba</taxon>
        <taxon>Euglenozoa</taxon>
        <taxon>Kinetoplastea</taxon>
        <taxon>Metakinetoplastina</taxon>
        <taxon>Trypanosomatida</taxon>
        <taxon>Trypanosomatidae</taxon>
        <taxon>Leishmaniinae</taxon>
        <taxon>Leptomonas</taxon>
    </lineage>
</organism>
<keyword evidence="6" id="KW-0378">Hydrolase</keyword>
<dbReference type="GO" id="GO:0006310">
    <property type="term" value="P:DNA recombination"/>
    <property type="evidence" value="ECO:0007669"/>
    <property type="project" value="UniProtKB-KW"/>
</dbReference>
<evidence type="ECO:0000256" key="7">
    <source>
        <dbReference type="SAM" id="MobiDB-lite"/>
    </source>
</evidence>
<dbReference type="GO" id="GO:0006281">
    <property type="term" value="P:DNA repair"/>
    <property type="evidence" value="ECO:0007669"/>
    <property type="project" value="UniProtKB-KW"/>
</dbReference>
<feature type="compositionally biased region" description="Polar residues" evidence="7">
    <location>
        <begin position="281"/>
        <end position="297"/>
    </location>
</feature>
<comment type="similarity">
    <text evidence="2">Belongs to the helicase family. PIF1 subfamily.</text>
</comment>
<evidence type="ECO:0000256" key="3">
    <source>
        <dbReference type="ARBA" id="ARBA00011245"/>
    </source>
</evidence>
<dbReference type="OrthoDB" id="432234at2759"/>
<feature type="region of interest" description="Disordered" evidence="7">
    <location>
        <begin position="591"/>
        <end position="610"/>
    </location>
</feature>
<feature type="region of interest" description="Disordered" evidence="7">
    <location>
        <begin position="276"/>
        <end position="302"/>
    </location>
</feature>
<dbReference type="CDD" id="cd18809">
    <property type="entry name" value="SF1_C_RecD"/>
    <property type="match status" value="1"/>
</dbReference>
<dbReference type="PANTHER" id="PTHR47642:SF5">
    <property type="entry name" value="ATP-DEPENDENT DNA HELICASE"/>
    <property type="match status" value="1"/>
</dbReference>
<dbReference type="InterPro" id="IPR051055">
    <property type="entry name" value="PIF1_helicase"/>
</dbReference>
<evidence type="ECO:0000259" key="8">
    <source>
        <dbReference type="Pfam" id="PF05970"/>
    </source>
</evidence>
<dbReference type="GO" id="GO:0016887">
    <property type="term" value="F:ATP hydrolysis activity"/>
    <property type="evidence" value="ECO:0007669"/>
    <property type="project" value="RHEA"/>
</dbReference>
<proteinExistence type="inferred from homology"/>
<dbReference type="VEuPathDB" id="TriTrypDB:Lsey_0512_0010"/>
<feature type="compositionally biased region" description="Low complexity" evidence="7">
    <location>
        <begin position="828"/>
        <end position="837"/>
    </location>
</feature>
<evidence type="ECO:0000256" key="4">
    <source>
        <dbReference type="ARBA" id="ARBA00023172"/>
    </source>
</evidence>
<accession>A0A0N1P9V3</accession>
<gene>
    <name evidence="9" type="ORF">ABL78_8138</name>
</gene>
<dbReference type="AlphaFoldDB" id="A0A0N1P9V3"/>
<feature type="domain" description="DNA helicase Pif1-like DEAD-box helicase" evidence="8">
    <location>
        <begin position="326"/>
        <end position="452"/>
    </location>
</feature>
<dbReference type="Pfam" id="PF13245">
    <property type="entry name" value="AAA_19"/>
    <property type="match status" value="1"/>
</dbReference>
<comment type="subunit">
    <text evidence="3">Monomer.</text>
</comment>
<keyword evidence="6" id="KW-0227">DNA damage</keyword>
<dbReference type="GO" id="GO:0000723">
    <property type="term" value="P:telomere maintenance"/>
    <property type="evidence" value="ECO:0007669"/>
    <property type="project" value="InterPro"/>
</dbReference>